<evidence type="ECO:0000259" key="7">
    <source>
        <dbReference type="PROSITE" id="PS50011"/>
    </source>
</evidence>
<accession>A0AAD4P4E2</accession>
<evidence type="ECO:0000256" key="2">
    <source>
        <dbReference type="ARBA" id="ARBA00022741"/>
    </source>
</evidence>
<proteinExistence type="inferred from homology"/>
<organism evidence="8 9">
    <name type="scientific">Perilla frutescens var. hirtella</name>
    <name type="common">Perilla citriodora</name>
    <name type="synonym">Perilla setoyensis</name>
    <dbReference type="NCBI Taxonomy" id="608512"/>
    <lineage>
        <taxon>Eukaryota</taxon>
        <taxon>Viridiplantae</taxon>
        <taxon>Streptophyta</taxon>
        <taxon>Embryophyta</taxon>
        <taxon>Tracheophyta</taxon>
        <taxon>Spermatophyta</taxon>
        <taxon>Magnoliopsida</taxon>
        <taxon>eudicotyledons</taxon>
        <taxon>Gunneridae</taxon>
        <taxon>Pentapetalae</taxon>
        <taxon>asterids</taxon>
        <taxon>lamiids</taxon>
        <taxon>Lamiales</taxon>
        <taxon>Lamiaceae</taxon>
        <taxon>Nepetoideae</taxon>
        <taxon>Elsholtzieae</taxon>
        <taxon>Perilla</taxon>
    </lineage>
</organism>
<reference evidence="8 9" key="1">
    <citation type="journal article" date="2021" name="Nat. Commun.">
        <title>Incipient diploidization of the medicinal plant Perilla within 10,000 years.</title>
        <authorList>
            <person name="Zhang Y."/>
            <person name="Shen Q."/>
            <person name="Leng L."/>
            <person name="Zhang D."/>
            <person name="Chen S."/>
            <person name="Shi Y."/>
            <person name="Ning Z."/>
            <person name="Chen S."/>
        </authorList>
    </citation>
    <scope>NUCLEOTIDE SEQUENCE [LARGE SCALE GENOMIC DNA]</scope>
    <source>
        <strain evidence="9">cv. PC099</strain>
    </source>
</reference>
<feature type="domain" description="Protein kinase" evidence="7">
    <location>
        <begin position="16"/>
        <end position="295"/>
    </location>
</feature>
<evidence type="ECO:0000256" key="3">
    <source>
        <dbReference type="ARBA" id="ARBA00022777"/>
    </source>
</evidence>
<dbReference type="GO" id="GO:0004674">
    <property type="term" value="F:protein serine/threonine kinase activity"/>
    <property type="evidence" value="ECO:0007669"/>
    <property type="project" value="UniProtKB-KW"/>
</dbReference>
<feature type="binding site" evidence="5">
    <location>
        <position position="45"/>
    </location>
    <ligand>
        <name>ATP</name>
        <dbReference type="ChEBI" id="CHEBI:30616"/>
    </ligand>
</feature>
<dbReference type="Proteomes" id="UP001190926">
    <property type="component" value="Unassembled WGS sequence"/>
</dbReference>
<dbReference type="SMART" id="SM00220">
    <property type="entry name" value="S_TKc"/>
    <property type="match status" value="1"/>
</dbReference>
<keyword evidence="4 5" id="KW-0067">ATP-binding</keyword>
<sequence length="362" mass="40111">MHVFELQELEDATQSFSPSQLVGKGSHGSVYRGILNDGRRVAVKKQSLALQNLGDNTKLQNEALILSSIPPNPCTINFVGVTRHHKIIVTEYMPNGTLHHLLHLSTTPPPWPKRVSIALQLAEGLRCLHELNPSIVHRDIKSANILFDDDWNAKLADFGLAARLRGDDVEAKLPAGTIGYIDPSYTTPSKLSTKIDAFSYGVVLLELVSCRKVIDVTKSPASIDEWAIPLIEEGRVIEICDKRVCSSLYTRRAITKLLGVAARCLSPKENTRPSMREVVACLECLQMDLMAHPYPWSMNYVRDMVRSMMRRKKSRFSGQCGAIVVTSGACRDADREKNGGGSNNISKGRLLVREILADITLK</sequence>
<evidence type="ECO:0000313" key="9">
    <source>
        <dbReference type="Proteomes" id="UP001190926"/>
    </source>
</evidence>
<dbReference type="AlphaFoldDB" id="A0AAD4P4E2"/>
<dbReference type="PROSITE" id="PS00108">
    <property type="entry name" value="PROTEIN_KINASE_ST"/>
    <property type="match status" value="1"/>
</dbReference>
<dbReference type="PANTHER" id="PTHR46146:SF23">
    <property type="entry name" value="PROTEIN KINASE DOMAIN-CONTAINING PROTEIN"/>
    <property type="match status" value="1"/>
</dbReference>
<dbReference type="InterPro" id="IPR011009">
    <property type="entry name" value="Kinase-like_dom_sf"/>
</dbReference>
<dbReference type="InterPro" id="IPR000719">
    <property type="entry name" value="Prot_kinase_dom"/>
</dbReference>
<keyword evidence="3" id="KW-0418">Kinase</keyword>
<keyword evidence="6" id="KW-0723">Serine/threonine-protein kinase</keyword>
<dbReference type="GO" id="GO:0005524">
    <property type="term" value="F:ATP binding"/>
    <property type="evidence" value="ECO:0007669"/>
    <property type="project" value="UniProtKB-UniRule"/>
</dbReference>
<dbReference type="InterPro" id="IPR017441">
    <property type="entry name" value="Protein_kinase_ATP_BS"/>
</dbReference>
<protein>
    <recommendedName>
        <fullName evidence="7">Protein kinase domain-containing protein</fullName>
    </recommendedName>
</protein>
<dbReference type="SUPFAM" id="SSF56112">
    <property type="entry name" value="Protein kinase-like (PK-like)"/>
    <property type="match status" value="1"/>
</dbReference>
<dbReference type="PROSITE" id="PS50011">
    <property type="entry name" value="PROTEIN_KINASE_DOM"/>
    <property type="match status" value="1"/>
</dbReference>
<evidence type="ECO:0000256" key="6">
    <source>
        <dbReference type="RuleBase" id="RU000304"/>
    </source>
</evidence>
<comment type="similarity">
    <text evidence="6">Belongs to the protein kinase superfamily.</text>
</comment>
<keyword evidence="1" id="KW-0808">Transferase</keyword>
<dbReference type="PROSITE" id="PS00107">
    <property type="entry name" value="PROTEIN_KINASE_ATP"/>
    <property type="match status" value="1"/>
</dbReference>
<keyword evidence="9" id="KW-1185">Reference proteome</keyword>
<dbReference type="InterPro" id="IPR008271">
    <property type="entry name" value="Ser/Thr_kinase_AS"/>
</dbReference>
<dbReference type="Pfam" id="PF00069">
    <property type="entry name" value="Pkinase"/>
    <property type="match status" value="1"/>
</dbReference>
<evidence type="ECO:0000256" key="5">
    <source>
        <dbReference type="PROSITE-ProRule" id="PRU10141"/>
    </source>
</evidence>
<evidence type="ECO:0000256" key="1">
    <source>
        <dbReference type="ARBA" id="ARBA00022679"/>
    </source>
</evidence>
<dbReference type="Gene3D" id="1.10.510.10">
    <property type="entry name" value="Transferase(Phosphotransferase) domain 1"/>
    <property type="match status" value="1"/>
</dbReference>
<evidence type="ECO:0000256" key="4">
    <source>
        <dbReference type="ARBA" id="ARBA00022840"/>
    </source>
</evidence>
<comment type="caution">
    <text evidence="8">The sequence shown here is derived from an EMBL/GenBank/DDBJ whole genome shotgun (WGS) entry which is preliminary data.</text>
</comment>
<name>A0AAD4P4E2_PERFH</name>
<dbReference type="Gene3D" id="3.30.200.20">
    <property type="entry name" value="Phosphorylase Kinase, domain 1"/>
    <property type="match status" value="1"/>
</dbReference>
<gene>
    <name evidence="8" type="ORF">C2S53_003741</name>
</gene>
<dbReference type="EMBL" id="SDAM02000166">
    <property type="protein sequence ID" value="KAH6826374.1"/>
    <property type="molecule type" value="Genomic_DNA"/>
</dbReference>
<evidence type="ECO:0000313" key="8">
    <source>
        <dbReference type="EMBL" id="KAH6826374.1"/>
    </source>
</evidence>
<keyword evidence="2 5" id="KW-0547">Nucleotide-binding</keyword>
<dbReference type="PANTHER" id="PTHR46146">
    <property type="entry name" value="SERINE/THREONINE-PROTEIN KINASE-LIKE PROTEIN CCR4"/>
    <property type="match status" value="1"/>
</dbReference>